<keyword evidence="2" id="KW-1185">Reference proteome</keyword>
<gene>
    <name evidence="1" type="ORF">ACFVZC_26650</name>
</gene>
<dbReference type="RefSeq" id="WP_388238427.1">
    <property type="nucleotide sequence ID" value="NZ_JBHVZQ010000029.1"/>
</dbReference>
<dbReference type="Proteomes" id="UP001601627">
    <property type="component" value="Unassembled WGS sequence"/>
</dbReference>
<name>A0ABW6QCL6_9ACTN</name>
<evidence type="ECO:0000313" key="1">
    <source>
        <dbReference type="EMBL" id="MFF1276959.1"/>
    </source>
</evidence>
<dbReference type="EMBL" id="JBHVZQ010000029">
    <property type="protein sequence ID" value="MFF1276959.1"/>
    <property type="molecule type" value="Genomic_DNA"/>
</dbReference>
<sequence length="126" mass="14018">MLTTPNPTTPEGKAIIDLTATMDDLAADTGEWPGADTVEILGMFLNRFSFAVREKLTRQVTGRTWVLRRWDRHSDEVTLWSDEASALAELAQHARSSWDNVAGTDGVPYHPPVDDQTAVDLYYGPK</sequence>
<proteinExistence type="predicted"/>
<comment type="caution">
    <text evidence="1">The sequence shown here is derived from an EMBL/GenBank/DDBJ whole genome shotgun (WGS) entry which is preliminary data.</text>
</comment>
<protein>
    <submittedName>
        <fullName evidence="1">Uncharacterized protein</fullName>
    </submittedName>
</protein>
<accession>A0ABW6QCL6</accession>
<evidence type="ECO:0000313" key="2">
    <source>
        <dbReference type="Proteomes" id="UP001601627"/>
    </source>
</evidence>
<organism evidence="1 2">
    <name type="scientific">Streptomyces marokkonensis</name>
    <dbReference type="NCBI Taxonomy" id="324855"/>
    <lineage>
        <taxon>Bacteria</taxon>
        <taxon>Bacillati</taxon>
        <taxon>Actinomycetota</taxon>
        <taxon>Actinomycetes</taxon>
        <taxon>Kitasatosporales</taxon>
        <taxon>Streptomycetaceae</taxon>
        <taxon>Streptomyces</taxon>
    </lineage>
</organism>
<reference evidence="1 2" key="1">
    <citation type="submission" date="2024-09" db="EMBL/GenBank/DDBJ databases">
        <title>The Natural Products Discovery Center: Release of the First 8490 Sequenced Strains for Exploring Actinobacteria Biosynthetic Diversity.</title>
        <authorList>
            <person name="Kalkreuter E."/>
            <person name="Kautsar S.A."/>
            <person name="Yang D."/>
            <person name="Bader C.D."/>
            <person name="Teijaro C.N."/>
            <person name="Fluegel L."/>
            <person name="Davis C.M."/>
            <person name="Simpson J.R."/>
            <person name="Lauterbach L."/>
            <person name="Steele A.D."/>
            <person name="Gui C."/>
            <person name="Meng S."/>
            <person name="Li G."/>
            <person name="Viehrig K."/>
            <person name="Ye F."/>
            <person name="Su P."/>
            <person name="Kiefer A.F."/>
            <person name="Nichols A."/>
            <person name="Cepeda A.J."/>
            <person name="Yan W."/>
            <person name="Fan B."/>
            <person name="Jiang Y."/>
            <person name="Adhikari A."/>
            <person name="Zheng C.-J."/>
            <person name="Schuster L."/>
            <person name="Cowan T.M."/>
            <person name="Smanski M.J."/>
            <person name="Chevrette M.G."/>
            <person name="De Carvalho L.P.S."/>
            <person name="Shen B."/>
        </authorList>
    </citation>
    <scope>NUCLEOTIDE SEQUENCE [LARGE SCALE GENOMIC DNA]</scope>
    <source>
        <strain evidence="1 2">NPDC058328</strain>
    </source>
</reference>